<feature type="region of interest" description="Disordered" evidence="1">
    <location>
        <begin position="209"/>
        <end position="277"/>
    </location>
</feature>
<feature type="transmembrane region" description="Helical" evidence="2">
    <location>
        <begin position="180"/>
        <end position="201"/>
    </location>
</feature>
<feature type="compositionally biased region" description="Low complexity" evidence="1">
    <location>
        <begin position="248"/>
        <end position="258"/>
    </location>
</feature>
<keyword evidence="2" id="KW-0812">Transmembrane</keyword>
<dbReference type="GO" id="GO:0030010">
    <property type="term" value="P:establishment of cell polarity"/>
    <property type="evidence" value="ECO:0007669"/>
    <property type="project" value="TreeGrafter"/>
</dbReference>
<reference evidence="3" key="1">
    <citation type="journal article" date="2020" name="Stud. Mycol.">
        <title>101 Dothideomycetes genomes: a test case for predicting lifestyles and emergence of pathogens.</title>
        <authorList>
            <person name="Haridas S."/>
            <person name="Albert R."/>
            <person name="Binder M."/>
            <person name="Bloem J."/>
            <person name="Labutti K."/>
            <person name="Salamov A."/>
            <person name="Andreopoulos B."/>
            <person name="Baker S."/>
            <person name="Barry K."/>
            <person name="Bills G."/>
            <person name="Bluhm B."/>
            <person name="Cannon C."/>
            <person name="Castanera R."/>
            <person name="Culley D."/>
            <person name="Daum C."/>
            <person name="Ezra D."/>
            <person name="Gonzalez J."/>
            <person name="Henrissat B."/>
            <person name="Kuo A."/>
            <person name="Liang C."/>
            <person name="Lipzen A."/>
            <person name="Lutzoni F."/>
            <person name="Magnuson J."/>
            <person name="Mondo S."/>
            <person name="Nolan M."/>
            <person name="Ohm R."/>
            <person name="Pangilinan J."/>
            <person name="Park H.-J."/>
            <person name="Ramirez L."/>
            <person name="Alfaro M."/>
            <person name="Sun H."/>
            <person name="Tritt A."/>
            <person name="Yoshinaga Y."/>
            <person name="Zwiers L.-H."/>
            <person name="Turgeon B."/>
            <person name="Goodwin S."/>
            <person name="Spatafora J."/>
            <person name="Crous P."/>
            <person name="Grigoriev I."/>
        </authorList>
    </citation>
    <scope>NUCLEOTIDE SEQUENCE</scope>
    <source>
        <strain evidence="3">CBS 101060</strain>
    </source>
</reference>
<keyword evidence="4" id="KW-1185">Reference proteome</keyword>
<dbReference type="GO" id="GO:0009986">
    <property type="term" value="C:cell surface"/>
    <property type="evidence" value="ECO:0007669"/>
    <property type="project" value="TreeGrafter"/>
</dbReference>
<dbReference type="GO" id="GO:0001402">
    <property type="term" value="P:signal transduction involved in filamentous growth"/>
    <property type="evidence" value="ECO:0007669"/>
    <property type="project" value="TreeGrafter"/>
</dbReference>
<evidence type="ECO:0000256" key="2">
    <source>
        <dbReference type="SAM" id="Phobius"/>
    </source>
</evidence>
<keyword evidence="2" id="KW-0472">Membrane</keyword>
<evidence type="ECO:0000313" key="4">
    <source>
        <dbReference type="Proteomes" id="UP000799429"/>
    </source>
</evidence>
<feature type="region of interest" description="Disordered" evidence="1">
    <location>
        <begin position="1"/>
        <end position="25"/>
    </location>
</feature>
<comment type="caution">
    <text evidence="3">The sequence shown here is derived from an EMBL/GenBank/DDBJ whole genome shotgun (WGS) entry which is preliminary data.</text>
</comment>
<organism evidence="3 4">
    <name type="scientific">Patellaria atrata CBS 101060</name>
    <dbReference type="NCBI Taxonomy" id="1346257"/>
    <lineage>
        <taxon>Eukaryota</taxon>
        <taxon>Fungi</taxon>
        <taxon>Dikarya</taxon>
        <taxon>Ascomycota</taxon>
        <taxon>Pezizomycotina</taxon>
        <taxon>Dothideomycetes</taxon>
        <taxon>Dothideomycetes incertae sedis</taxon>
        <taxon>Patellariales</taxon>
        <taxon>Patellariaceae</taxon>
        <taxon>Patellaria</taxon>
    </lineage>
</organism>
<feature type="compositionally biased region" description="Polar residues" evidence="1">
    <location>
        <begin position="143"/>
        <end position="154"/>
    </location>
</feature>
<protein>
    <submittedName>
        <fullName evidence="3">Uncharacterized protein</fullName>
    </submittedName>
</protein>
<dbReference type="GO" id="GO:0005034">
    <property type="term" value="F:osmosensor activity"/>
    <property type="evidence" value="ECO:0007669"/>
    <property type="project" value="InterPro"/>
</dbReference>
<dbReference type="InterPro" id="IPR039295">
    <property type="entry name" value="MSB2"/>
</dbReference>
<name>A0A9P4S5A0_9PEZI</name>
<gene>
    <name evidence="3" type="ORF">M501DRAFT_1007596</name>
</gene>
<dbReference type="GO" id="GO:0005576">
    <property type="term" value="C:extracellular region"/>
    <property type="evidence" value="ECO:0007669"/>
    <property type="project" value="TreeGrafter"/>
</dbReference>
<evidence type="ECO:0000256" key="1">
    <source>
        <dbReference type="SAM" id="MobiDB-lite"/>
    </source>
</evidence>
<feature type="compositionally biased region" description="Basic and acidic residues" evidence="1">
    <location>
        <begin position="238"/>
        <end position="247"/>
    </location>
</feature>
<dbReference type="PANTHER" id="PTHR35778">
    <property type="entry name" value="SIGNALING MUCIN HKR1-RELATED"/>
    <property type="match status" value="1"/>
</dbReference>
<dbReference type="GO" id="GO:0031505">
    <property type="term" value="P:fungal-type cell wall organization"/>
    <property type="evidence" value="ECO:0007669"/>
    <property type="project" value="TreeGrafter"/>
</dbReference>
<dbReference type="PANTHER" id="PTHR35778:SF1">
    <property type="entry name" value="SIGNALING MUCIN HKR1-RELATED"/>
    <property type="match status" value="1"/>
</dbReference>
<accession>A0A9P4S5A0</accession>
<dbReference type="Proteomes" id="UP000799429">
    <property type="component" value="Unassembled WGS sequence"/>
</dbReference>
<dbReference type="GO" id="GO:0007232">
    <property type="term" value="P:osmosensory signaling pathway via Sho1 osmosensor"/>
    <property type="evidence" value="ECO:0007669"/>
    <property type="project" value="InterPro"/>
</dbReference>
<dbReference type="GO" id="GO:0030427">
    <property type="term" value="C:site of polarized growth"/>
    <property type="evidence" value="ECO:0007669"/>
    <property type="project" value="TreeGrafter"/>
</dbReference>
<dbReference type="GO" id="GO:0005886">
    <property type="term" value="C:plasma membrane"/>
    <property type="evidence" value="ECO:0007669"/>
    <property type="project" value="InterPro"/>
</dbReference>
<dbReference type="GO" id="GO:0006972">
    <property type="term" value="P:hyperosmotic response"/>
    <property type="evidence" value="ECO:0007669"/>
    <property type="project" value="TreeGrafter"/>
</dbReference>
<sequence length="277" mass="29221">METGIPTNIPQVIFSPEGPSPEAPPNGTKIQLGFDFRLNFKFVANTPKSQNQIFKYLPEGVIKGLDVDESQVVMDTLKPYDTMRTLGYITTLAVMYVPSDMVGQLSVDLHAPLSPLYQNPDGTVSTLMSMIDPSIPLLAGSPNDPSTTSGSTESGAPGTDDAAPLGGDSGNSSSMSGTTAGVVFASIGGAAAYGAAMFFVARRYKKRRQRHQRSSSLASNQHRGSSYGGGWMAGARRSTPDGRESRGSRGSSSSNGRSVRTAQISAPMMAENSLGWN</sequence>
<feature type="region of interest" description="Disordered" evidence="1">
    <location>
        <begin position="138"/>
        <end position="176"/>
    </location>
</feature>
<dbReference type="AlphaFoldDB" id="A0A9P4S5A0"/>
<evidence type="ECO:0000313" key="3">
    <source>
        <dbReference type="EMBL" id="KAF2836125.1"/>
    </source>
</evidence>
<dbReference type="EMBL" id="MU006105">
    <property type="protein sequence ID" value="KAF2836125.1"/>
    <property type="molecule type" value="Genomic_DNA"/>
</dbReference>
<keyword evidence="2" id="KW-1133">Transmembrane helix</keyword>
<feature type="compositionally biased region" description="Polar residues" evidence="1">
    <location>
        <begin position="1"/>
        <end position="10"/>
    </location>
</feature>
<proteinExistence type="predicted"/>
<dbReference type="OrthoDB" id="3366093at2759"/>